<organism evidence="2 3">
    <name type="scientific">Cupriavidus pinatubonensis</name>
    <dbReference type="NCBI Taxonomy" id="248026"/>
    <lineage>
        <taxon>Bacteria</taxon>
        <taxon>Pseudomonadati</taxon>
        <taxon>Pseudomonadota</taxon>
        <taxon>Betaproteobacteria</taxon>
        <taxon>Burkholderiales</taxon>
        <taxon>Burkholderiaceae</taxon>
        <taxon>Cupriavidus</taxon>
    </lineage>
</organism>
<name>A0ABM8XNM6_9BURK</name>
<dbReference type="InterPro" id="IPR005175">
    <property type="entry name" value="PPC_dom"/>
</dbReference>
<keyword evidence="3" id="KW-1185">Reference proteome</keyword>
<dbReference type="CDD" id="cd11378">
    <property type="entry name" value="DUF296"/>
    <property type="match status" value="1"/>
</dbReference>
<accession>A0ABM8XNM6</accession>
<dbReference type="EMBL" id="CAJZAF010000030">
    <property type="protein sequence ID" value="CAG9181827.1"/>
    <property type="molecule type" value="Genomic_DNA"/>
</dbReference>
<evidence type="ECO:0000313" key="2">
    <source>
        <dbReference type="EMBL" id="CAG9181827.1"/>
    </source>
</evidence>
<dbReference type="PANTHER" id="PTHR34988">
    <property type="entry name" value="PROTEIN, PUTATIVE-RELATED"/>
    <property type="match status" value="1"/>
</dbReference>
<dbReference type="SUPFAM" id="SSF117856">
    <property type="entry name" value="AF0104/ALDC/Ptd012-like"/>
    <property type="match status" value="1"/>
</dbReference>
<dbReference type="Pfam" id="PF03479">
    <property type="entry name" value="PCC"/>
    <property type="match status" value="1"/>
</dbReference>
<dbReference type="PROSITE" id="PS51742">
    <property type="entry name" value="PPC"/>
    <property type="match status" value="1"/>
</dbReference>
<gene>
    <name evidence="2" type="ORF">LMG23994_04762</name>
</gene>
<evidence type="ECO:0000259" key="1">
    <source>
        <dbReference type="PROSITE" id="PS51742"/>
    </source>
</evidence>
<protein>
    <recommendedName>
        <fullName evidence="1">PPC domain-containing protein</fullName>
    </recommendedName>
</protein>
<dbReference type="Gene3D" id="3.30.1330.80">
    <property type="entry name" value="Hypothetical protein, similar to alpha- acetolactate decarboxylase, domain 2"/>
    <property type="match status" value="1"/>
</dbReference>
<proteinExistence type="predicted"/>
<comment type="caution">
    <text evidence="2">The sequence shown here is derived from an EMBL/GenBank/DDBJ whole genome shotgun (WGS) entry which is preliminary data.</text>
</comment>
<dbReference type="PANTHER" id="PTHR34988:SF1">
    <property type="entry name" value="DNA-BINDING PROTEIN"/>
    <property type="match status" value="1"/>
</dbReference>
<reference evidence="2 3" key="1">
    <citation type="submission" date="2021-08" db="EMBL/GenBank/DDBJ databases">
        <authorList>
            <person name="Peeters C."/>
        </authorList>
    </citation>
    <scope>NUCLEOTIDE SEQUENCE [LARGE SCALE GENOMIC DNA]</scope>
    <source>
        <strain evidence="2 3">LMG 23994</strain>
    </source>
</reference>
<sequence length="150" mass="16403">MRAHPLRLCPGDDLRGALEDMVRQGQVSAAFVMQGIGSLSVAQLRFAGNESPAELRDDLEVLTLAGTLSADGAHLHMSVADSRGRVFGGHVAHGCLVRTTGEILLAILPEHRFSREYDARSGFAELAIQRNYHWSKGRPRRTRNAGDDKD</sequence>
<evidence type="ECO:0000313" key="3">
    <source>
        <dbReference type="Proteomes" id="UP000701702"/>
    </source>
</evidence>
<dbReference type="Proteomes" id="UP000701702">
    <property type="component" value="Unassembled WGS sequence"/>
</dbReference>
<dbReference type="RefSeq" id="WP_224006704.1">
    <property type="nucleotide sequence ID" value="NZ_CAJZAF010000030.1"/>
</dbReference>
<feature type="domain" description="PPC" evidence="1">
    <location>
        <begin position="1"/>
        <end position="129"/>
    </location>
</feature>